<evidence type="ECO:0000256" key="6">
    <source>
        <dbReference type="ARBA" id="ARBA00023242"/>
    </source>
</evidence>
<evidence type="ECO:0000256" key="5">
    <source>
        <dbReference type="ARBA" id="ARBA00023163"/>
    </source>
</evidence>
<dbReference type="CDD" id="cd00018">
    <property type="entry name" value="AP2"/>
    <property type="match status" value="1"/>
</dbReference>
<dbReference type="FunFam" id="3.30.730.10:FF:000001">
    <property type="entry name" value="Ethylene-responsive transcription factor 2"/>
    <property type="match status" value="1"/>
</dbReference>
<keyword evidence="3" id="KW-0805">Transcription regulation</keyword>
<feature type="region of interest" description="Disordered" evidence="7">
    <location>
        <begin position="82"/>
        <end position="103"/>
    </location>
</feature>
<keyword evidence="5" id="KW-0804">Transcription</keyword>
<dbReference type="InterPro" id="IPR036955">
    <property type="entry name" value="AP2/ERF_dom_sf"/>
</dbReference>
<accession>A0A142NJ57</accession>
<dbReference type="InterPro" id="IPR044808">
    <property type="entry name" value="ERF_plant"/>
</dbReference>
<dbReference type="PRINTS" id="PR00367">
    <property type="entry name" value="ETHRSPELEMNT"/>
</dbReference>
<dbReference type="GO" id="GO:0009873">
    <property type="term" value="P:ethylene-activated signaling pathway"/>
    <property type="evidence" value="ECO:0007669"/>
    <property type="project" value="InterPro"/>
</dbReference>
<dbReference type="GO" id="GO:0003677">
    <property type="term" value="F:DNA binding"/>
    <property type="evidence" value="ECO:0007669"/>
    <property type="project" value="UniProtKB-KW"/>
</dbReference>
<dbReference type="Gene3D" id="3.30.730.10">
    <property type="entry name" value="AP2/ERF domain"/>
    <property type="match status" value="1"/>
</dbReference>
<organism evidence="9">
    <name type="scientific">Apium graveolens</name>
    <name type="common">Celery</name>
    <dbReference type="NCBI Taxonomy" id="4045"/>
    <lineage>
        <taxon>Eukaryota</taxon>
        <taxon>Viridiplantae</taxon>
        <taxon>Streptophyta</taxon>
        <taxon>Embryophyta</taxon>
        <taxon>Tracheophyta</taxon>
        <taxon>Spermatophyta</taxon>
        <taxon>Magnoliopsida</taxon>
        <taxon>eudicotyledons</taxon>
        <taxon>Gunneridae</taxon>
        <taxon>Pentapetalae</taxon>
        <taxon>asterids</taxon>
        <taxon>campanulids</taxon>
        <taxon>Apiales</taxon>
        <taxon>Apiaceae</taxon>
        <taxon>Apioideae</taxon>
        <taxon>apioid superclade</taxon>
        <taxon>Apieae</taxon>
        <taxon>Apium</taxon>
    </lineage>
</organism>
<dbReference type="SUPFAM" id="SSF54171">
    <property type="entry name" value="DNA-binding domain"/>
    <property type="match status" value="1"/>
</dbReference>
<name>A0A142NJ57_APIGR</name>
<dbReference type="PANTHER" id="PTHR31190:SF480">
    <property type="entry name" value="ETHYLENE-RESPONSIVE TRANSCRIPTION FACTOR RAP2-12"/>
    <property type="match status" value="1"/>
</dbReference>
<keyword evidence="2" id="KW-0611">Plant defense</keyword>
<protein>
    <submittedName>
        <fullName evidence="9">Ethylene response factor</fullName>
    </submittedName>
</protein>
<evidence type="ECO:0000256" key="1">
    <source>
        <dbReference type="ARBA" id="ARBA00004123"/>
    </source>
</evidence>
<dbReference type="PANTHER" id="PTHR31190">
    <property type="entry name" value="DNA-BINDING DOMAIN"/>
    <property type="match status" value="1"/>
</dbReference>
<dbReference type="GO" id="GO:0003700">
    <property type="term" value="F:DNA-binding transcription factor activity"/>
    <property type="evidence" value="ECO:0007669"/>
    <property type="project" value="InterPro"/>
</dbReference>
<comment type="subcellular location">
    <subcellularLocation>
        <location evidence="1">Nucleus</location>
    </subcellularLocation>
</comment>
<dbReference type="GO" id="GO:0006952">
    <property type="term" value="P:defense response"/>
    <property type="evidence" value="ECO:0007669"/>
    <property type="project" value="UniProtKB-KW"/>
</dbReference>
<proteinExistence type="evidence at transcript level"/>
<dbReference type="Pfam" id="PF00847">
    <property type="entry name" value="AP2"/>
    <property type="match status" value="1"/>
</dbReference>
<dbReference type="SMART" id="SM00380">
    <property type="entry name" value="AP2"/>
    <property type="match status" value="1"/>
</dbReference>
<dbReference type="InterPro" id="IPR016177">
    <property type="entry name" value="DNA-bd_dom_sf"/>
</dbReference>
<dbReference type="GO" id="GO:0005634">
    <property type="term" value="C:nucleus"/>
    <property type="evidence" value="ECO:0007669"/>
    <property type="project" value="UniProtKB-SubCell"/>
</dbReference>
<feature type="domain" description="AP2/ERF" evidence="8">
    <location>
        <begin position="100"/>
        <end position="157"/>
    </location>
</feature>
<dbReference type="PROSITE" id="PS51032">
    <property type="entry name" value="AP2_ERF"/>
    <property type="match status" value="1"/>
</dbReference>
<dbReference type="InterPro" id="IPR001471">
    <property type="entry name" value="AP2/ERF_dom"/>
</dbReference>
<keyword evidence="6" id="KW-0539">Nucleus</keyword>
<reference evidence="9" key="1">
    <citation type="journal article" date="2016" name="Front. Plant Sci.">
        <title>Validation and Comparison of Reference Genes for qPCR Normalization of Celery (Apium graveolens) at Different Development Stages.</title>
        <authorList>
            <person name="Li M.Y."/>
            <person name="Wang F."/>
            <person name="Jiang Q."/>
            <person name="Wang G.L."/>
            <person name="Tian C."/>
            <person name="Xiong A.S."/>
        </authorList>
    </citation>
    <scope>NUCLEOTIDE SEQUENCE</scope>
</reference>
<dbReference type="AlphaFoldDB" id="A0A142NJ57"/>
<evidence type="ECO:0000256" key="7">
    <source>
        <dbReference type="SAM" id="MobiDB-lite"/>
    </source>
</evidence>
<evidence type="ECO:0000313" key="9">
    <source>
        <dbReference type="EMBL" id="AMT91856.1"/>
    </source>
</evidence>
<evidence type="ECO:0000256" key="4">
    <source>
        <dbReference type="ARBA" id="ARBA00023125"/>
    </source>
</evidence>
<evidence type="ECO:0000259" key="8">
    <source>
        <dbReference type="PROSITE" id="PS51032"/>
    </source>
</evidence>
<evidence type="ECO:0000256" key="2">
    <source>
        <dbReference type="ARBA" id="ARBA00022821"/>
    </source>
</evidence>
<evidence type="ECO:0000256" key="3">
    <source>
        <dbReference type="ARBA" id="ARBA00023015"/>
    </source>
</evidence>
<dbReference type="EMBL" id="KU234490">
    <property type="protein sequence ID" value="AMT91856.1"/>
    <property type="molecule type" value="mRNA"/>
</dbReference>
<keyword evidence="4" id="KW-0238">DNA-binding</keyword>
<sequence>MCGGAIISDLAAPPRRSAHRLTADVLWNINNNTPQKNLNNYYSKPLRSSAVATLFLDDDFEADFKGFQDHLAPHFNFTAAASPETNDEVDKSSKRKRKNQYRGIRQRPWGKWAAEIRDPRKGVRVWLGTYNTAEEAARAYDSEARRIRGRKAKVNFPVGVAPPVVADIYKNVSNSVLPSLNPHFNSINYPDSDYSNYLSFVEEKPKIYGYEDPYLAKTEVGLKPVLSSDSASQYFNSDQGSDSYDYSDFGWGDNSSKTLEVTSLATLQSDGARYWEDASPCKKLKPDSTVFASCEETIEKKPEEIPNFETEMKFFQMACMDGNWDASLDAFLAEDTTLDAGNPINLWAFDDLPTTVGGAF</sequence>